<accession>A0A4U3MFE2</accession>
<protein>
    <submittedName>
        <fullName evidence="2">Transcriptional regulator</fullName>
    </submittedName>
</protein>
<reference evidence="2 3" key="1">
    <citation type="submission" date="2019-04" db="EMBL/GenBank/DDBJ databases">
        <title>Herbidospora sp. NEAU-GS14.nov., a novel actinomycete isolated from soil.</title>
        <authorList>
            <person name="Han L."/>
        </authorList>
    </citation>
    <scope>NUCLEOTIDE SEQUENCE [LARGE SCALE GENOMIC DNA]</scope>
    <source>
        <strain evidence="2 3">NEAU-GS14</strain>
    </source>
</reference>
<dbReference type="InterPro" id="IPR036890">
    <property type="entry name" value="HATPase_C_sf"/>
</dbReference>
<dbReference type="InterPro" id="IPR036457">
    <property type="entry name" value="PPM-type-like_dom_sf"/>
</dbReference>
<dbReference type="SMART" id="SM00331">
    <property type="entry name" value="PP2C_SIG"/>
    <property type="match status" value="1"/>
</dbReference>
<dbReference type="Gene3D" id="3.30.565.10">
    <property type="entry name" value="Histidine kinase-like ATPase, C-terminal domain"/>
    <property type="match status" value="1"/>
</dbReference>
<dbReference type="OrthoDB" id="479131at2"/>
<dbReference type="InterPro" id="IPR039248">
    <property type="entry name" value="Ptase_RsbX"/>
</dbReference>
<dbReference type="InterPro" id="IPR001932">
    <property type="entry name" value="PPM-type_phosphatase-like_dom"/>
</dbReference>
<dbReference type="Gene3D" id="3.60.40.10">
    <property type="entry name" value="PPM-type phosphatase domain"/>
    <property type="match status" value="1"/>
</dbReference>
<name>A0A4U3MFE2_9ACTN</name>
<dbReference type="AlphaFoldDB" id="A0A4U3MFE2"/>
<dbReference type="Pfam" id="PF13581">
    <property type="entry name" value="HATPase_c_2"/>
    <property type="match status" value="1"/>
</dbReference>
<sequence>MGPVTAVWIDVTEESAVGAVRRAAVDRARAAGLPEGRVAEVAIVAAELAANVQRHAGSGTVLVRRGTAHVEIVAVDSGPGFDPPPVEGLSTRGGLGIGLGAITRLSDSFDVYSRPGLGTVFAVRMGEPAPLDITGLTRPMPGEDLGGDAYAWRTDDDTISLLLCDGLGHGPLAASAAGAAVRAFEEAAAGPPAQLVKHVHGEISHTRGVAVAIAQAGGGTLTFAGLGNIAATVVHRGDHRGLISLPGIAGHRAAAIRQYDYPLPPGALIVMHTDGLRQRWTFGDYPGLVTRRSPVIAGTLLRDLGVRRDDAGVLVARMPS</sequence>
<evidence type="ECO:0000313" key="3">
    <source>
        <dbReference type="Proteomes" id="UP000308705"/>
    </source>
</evidence>
<dbReference type="PANTHER" id="PTHR35801:SF1">
    <property type="entry name" value="PHOSPHOSERINE PHOSPHATASE RSBX"/>
    <property type="match status" value="1"/>
</dbReference>
<dbReference type="SUPFAM" id="SSF81606">
    <property type="entry name" value="PP2C-like"/>
    <property type="match status" value="1"/>
</dbReference>
<dbReference type="InterPro" id="IPR003594">
    <property type="entry name" value="HATPase_dom"/>
</dbReference>
<organism evidence="2 3">
    <name type="scientific">Herbidospora galbida</name>
    <dbReference type="NCBI Taxonomy" id="2575442"/>
    <lineage>
        <taxon>Bacteria</taxon>
        <taxon>Bacillati</taxon>
        <taxon>Actinomycetota</taxon>
        <taxon>Actinomycetes</taxon>
        <taxon>Streptosporangiales</taxon>
        <taxon>Streptosporangiaceae</taxon>
        <taxon>Herbidospora</taxon>
    </lineage>
</organism>
<keyword evidence="3" id="KW-1185">Reference proteome</keyword>
<comment type="caution">
    <text evidence="2">The sequence shown here is derived from an EMBL/GenBank/DDBJ whole genome shotgun (WGS) entry which is preliminary data.</text>
</comment>
<gene>
    <name evidence="2" type="ORF">FDA94_15670</name>
</gene>
<evidence type="ECO:0000259" key="1">
    <source>
        <dbReference type="SMART" id="SM00331"/>
    </source>
</evidence>
<dbReference type="Proteomes" id="UP000308705">
    <property type="component" value="Unassembled WGS sequence"/>
</dbReference>
<evidence type="ECO:0000313" key="2">
    <source>
        <dbReference type="EMBL" id="TKK87995.1"/>
    </source>
</evidence>
<dbReference type="SUPFAM" id="SSF55874">
    <property type="entry name" value="ATPase domain of HSP90 chaperone/DNA topoisomerase II/histidine kinase"/>
    <property type="match status" value="1"/>
</dbReference>
<dbReference type="Pfam" id="PF07228">
    <property type="entry name" value="SpoIIE"/>
    <property type="match status" value="1"/>
</dbReference>
<proteinExistence type="predicted"/>
<feature type="domain" description="PPM-type phosphatase" evidence="1">
    <location>
        <begin position="132"/>
        <end position="318"/>
    </location>
</feature>
<dbReference type="PANTHER" id="PTHR35801">
    <property type="entry name" value="PHOSPHOSERINE PHOSPHATASE RSBX"/>
    <property type="match status" value="1"/>
</dbReference>
<dbReference type="EMBL" id="SZQA01000013">
    <property type="protein sequence ID" value="TKK87995.1"/>
    <property type="molecule type" value="Genomic_DNA"/>
</dbReference>